<dbReference type="EMBL" id="JARWBG010000004">
    <property type="protein sequence ID" value="MDH2388373.1"/>
    <property type="molecule type" value="Genomic_DNA"/>
</dbReference>
<comment type="cofactor">
    <cofactor evidence="1">
        <name>pyridoxal 5'-phosphate</name>
        <dbReference type="ChEBI" id="CHEBI:597326"/>
    </cofactor>
</comment>
<dbReference type="Proteomes" id="UP001223144">
    <property type="component" value="Unassembled WGS sequence"/>
</dbReference>
<dbReference type="RefSeq" id="WP_279926660.1">
    <property type="nucleotide sequence ID" value="NZ_JARWBG010000004.1"/>
</dbReference>
<gene>
    <name evidence="4" type="ORF">QCN29_06145</name>
</gene>
<dbReference type="PROSITE" id="PS50206">
    <property type="entry name" value="RHODANESE_3"/>
    <property type="match status" value="1"/>
</dbReference>
<dbReference type="Gene3D" id="3.40.50.1100">
    <property type="match status" value="2"/>
</dbReference>
<dbReference type="InterPro" id="IPR001763">
    <property type="entry name" value="Rhodanese-like_dom"/>
</dbReference>
<dbReference type="Pfam" id="PF00291">
    <property type="entry name" value="PALP"/>
    <property type="match status" value="1"/>
</dbReference>
<dbReference type="InterPro" id="IPR036873">
    <property type="entry name" value="Rhodanese-like_dom_sf"/>
</dbReference>
<name>A0ABT6HI63_9ACTN</name>
<evidence type="ECO:0000313" key="4">
    <source>
        <dbReference type="EMBL" id="MDH2388373.1"/>
    </source>
</evidence>
<keyword evidence="2" id="KW-0663">Pyridoxal phosphate</keyword>
<organism evidence="4 5">
    <name type="scientific">Streptomyces chengmaiensis</name>
    <dbReference type="NCBI Taxonomy" id="3040919"/>
    <lineage>
        <taxon>Bacteria</taxon>
        <taxon>Bacillati</taxon>
        <taxon>Actinomycetota</taxon>
        <taxon>Actinomycetes</taxon>
        <taxon>Kitasatosporales</taxon>
        <taxon>Streptomycetaceae</taxon>
        <taxon>Streptomyces</taxon>
    </lineage>
</organism>
<dbReference type="InterPro" id="IPR050214">
    <property type="entry name" value="Cys_Synth/Cystath_Beta-Synth"/>
</dbReference>
<dbReference type="CDD" id="cd00158">
    <property type="entry name" value="RHOD"/>
    <property type="match status" value="1"/>
</dbReference>
<dbReference type="InterPro" id="IPR001926">
    <property type="entry name" value="TrpB-like_PALP"/>
</dbReference>
<evidence type="ECO:0000259" key="3">
    <source>
        <dbReference type="PROSITE" id="PS50206"/>
    </source>
</evidence>
<dbReference type="SMART" id="SM00450">
    <property type="entry name" value="RHOD"/>
    <property type="match status" value="1"/>
</dbReference>
<dbReference type="Pfam" id="PF00581">
    <property type="entry name" value="Rhodanese"/>
    <property type="match status" value="1"/>
</dbReference>
<protein>
    <submittedName>
        <fullName evidence="4">Pyridoxal-phosphate dependent enzyme</fullName>
    </submittedName>
</protein>
<feature type="domain" description="Rhodanese" evidence="3">
    <location>
        <begin position="358"/>
        <end position="449"/>
    </location>
</feature>
<sequence length="450" mass="48378">MRYDSITEAIGNTPLVRIAPDVHGLRHIDLYAKLEMLNPFGSLKDRAAWNMARPGLHDAQRSGATVVELSSGNTAKALALIAGMHGLPFKSVTNRMRIPEIKDLLLLLGAEIEELPGQSECLDPTDTDDPLTLFHQRLSRPGGAHLHTDQYFNDLNTEAHATGTGPEIIADLDGRAPDWLIACVGTAGSSTGTARTLREHDPSRPVSVVGLVGEKSDFIPGIRTIDEVQEVGIFDPGTYDAIESVSADEAIDGMLTLLRRCGMLAGPTGGAAYHGAVRHLTAVDAELAERRARGAAAERGTAVFIVCDRVESYLGYLRQRRPELLGRPPAKNSAASVTEAEIRGASVVEVAEAQKWIAEQRPLVVDLRGPFAYAALHIEGSVNIVDELFEELVRGGLPFGRRQPVLLACPVGEKSARYAALLTRMGHPDVRSLAGGIIAWRDAGAPLVRD</sequence>
<accession>A0ABT6HI63</accession>
<dbReference type="SUPFAM" id="SSF52821">
    <property type="entry name" value="Rhodanese/Cell cycle control phosphatase"/>
    <property type="match status" value="1"/>
</dbReference>
<evidence type="ECO:0000256" key="2">
    <source>
        <dbReference type="ARBA" id="ARBA00022898"/>
    </source>
</evidence>
<evidence type="ECO:0000256" key="1">
    <source>
        <dbReference type="ARBA" id="ARBA00001933"/>
    </source>
</evidence>
<keyword evidence="5" id="KW-1185">Reference proteome</keyword>
<dbReference type="InterPro" id="IPR036052">
    <property type="entry name" value="TrpB-like_PALP_sf"/>
</dbReference>
<dbReference type="Gene3D" id="3.40.250.10">
    <property type="entry name" value="Rhodanese-like domain"/>
    <property type="match status" value="1"/>
</dbReference>
<proteinExistence type="predicted"/>
<comment type="caution">
    <text evidence="4">The sequence shown here is derived from an EMBL/GenBank/DDBJ whole genome shotgun (WGS) entry which is preliminary data.</text>
</comment>
<reference evidence="4 5" key="1">
    <citation type="submission" date="2023-04" db="EMBL/GenBank/DDBJ databases">
        <title>Streptomyces chengmaiensis sp. nov. isolated from the stem of mangrove plant in Hainan.</title>
        <authorList>
            <person name="Huang X."/>
            <person name="Zhou S."/>
            <person name="Chu X."/>
            <person name="Xie Y."/>
            <person name="Lin Y."/>
        </authorList>
    </citation>
    <scope>NUCLEOTIDE SEQUENCE [LARGE SCALE GENOMIC DNA]</scope>
    <source>
        <strain evidence="4 5">HNM0663</strain>
    </source>
</reference>
<evidence type="ECO:0000313" key="5">
    <source>
        <dbReference type="Proteomes" id="UP001223144"/>
    </source>
</evidence>
<dbReference type="SUPFAM" id="SSF53686">
    <property type="entry name" value="Tryptophan synthase beta subunit-like PLP-dependent enzymes"/>
    <property type="match status" value="1"/>
</dbReference>
<dbReference type="PANTHER" id="PTHR10314">
    <property type="entry name" value="CYSTATHIONINE BETA-SYNTHASE"/>
    <property type="match status" value="1"/>
</dbReference>